<evidence type="ECO:0000313" key="3">
    <source>
        <dbReference type="EMBL" id="WWC61734.1"/>
    </source>
</evidence>
<dbReference type="Proteomes" id="UP000078595">
    <property type="component" value="Chromosome 5"/>
</dbReference>
<keyword evidence="4" id="KW-1185">Reference proteome</keyword>
<reference evidence="2" key="1">
    <citation type="submission" date="2013-07" db="EMBL/GenBank/DDBJ databases">
        <title>The Genome Sequence of Cryptococcus dejecticola CBS10117.</title>
        <authorList>
            <consortium name="The Broad Institute Genome Sequencing Platform"/>
            <person name="Cuomo C."/>
            <person name="Litvintseva A."/>
            <person name="Chen Y."/>
            <person name="Heitman J."/>
            <person name="Sun S."/>
            <person name="Springer D."/>
            <person name="Dromer F."/>
            <person name="Young S.K."/>
            <person name="Zeng Q."/>
            <person name="Gargeya S."/>
            <person name="Fitzgerald M."/>
            <person name="Abouelleil A."/>
            <person name="Alvarado L."/>
            <person name="Berlin A.M."/>
            <person name="Chapman S.B."/>
            <person name="Dewar J."/>
            <person name="Goldberg J."/>
            <person name="Griggs A."/>
            <person name="Gujja S."/>
            <person name="Hansen M."/>
            <person name="Howarth C."/>
            <person name="Imamovic A."/>
            <person name="Larimer J."/>
            <person name="McCowan C."/>
            <person name="Murphy C."/>
            <person name="Pearson M."/>
            <person name="Priest M."/>
            <person name="Roberts A."/>
            <person name="Saif S."/>
            <person name="Shea T."/>
            <person name="Sykes S."/>
            <person name="Wortman J."/>
            <person name="Nusbaum C."/>
            <person name="Birren B."/>
        </authorList>
    </citation>
    <scope>NUCLEOTIDE SEQUENCE [LARGE SCALE GENOMIC DNA]</scope>
    <source>
        <strain evidence="2">CBS 10117</strain>
    </source>
</reference>
<evidence type="ECO:0000313" key="4">
    <source>
        <dbReference type="Proteomes" id="UP000078595"/>
    </source>
</evidence>
<gene>
    <name evidence="2" type="ORF">I303_04707</name>
    <name evidence="3" type="ORF">I303_104319</name>
</gene>
<reference evidence="3" key="2">
    <citation type="submission" date="2013-07" db="EMBL/GenBank/DDBJ databases">
        <authorList>
            <consortium name="The Broad Institute Genome Sequencing Platform"/>
            <person name="Cuomo C."/>
            <person name="Litvintseva A."/>
            <person name="Chen Y."/>
            <person name="Heitman J."/>
            <person name="Sun S."/>
            <person name="Springer D."/>
            <person name="Dromer F."/>
            <person name="Young S.K."/>
            <person name="Zeng Q."/>
            <person name="Gargeya S."/>
            <person name="Fitzgerald M."/>
            <person name="Abouelleil A."/>
            <person name="Alvarado L."/>
            <person name="Berlin A.M."/>
            <person name="Chapman S.B."/>
            <person name="Dewar J."/>
            <person name="Goldberg J."/>
            <person name="Griggs A."/>
            <person name="Gujja S."/>
            <person name="Hansen M."/>
            <person name="Howarth C."/>
            <person name="Imamovic A."/>
            <person name="Larimer J."/>
            <person name="McCowan C."/>
            <person name="Murphy C."/>
            <person name="Pearson M."/>
            <person name="Priest M."/>
            <person name="Roberts A."/>
            <person name="Saif S."/>
            <person name="Shea T."/>
            <person name="Sykes S."/>
            <person name="Wortman J."/>
            <person name="Nusbaum C."/>
            <person name="Birren B."/>
        </authorList>
    </citation>
    <scope>NUCLEOTIDE SEQUENCE</scope>
    <source>
        <strain evidence="3">CBS 10117</strain>
    </source>
</reference>
<proteinExistence type="predicted"/>
<feature type="region of interest" description="Disordered" evidence="1">
    <location>
        <begin position="8"/>
        <end position="32"/>
    </location>
</feature>
<feature type="region of interest" description="Disordered" evidence="1">
    <location>
        <begin position="86"/>
        <end position="110"/>
    </location>
</feature>
<organism evidence="2">
    <name type="scientific">Kwoniella dejecticola CBS 10117</name>
    <dbReference type="NCBI Taxonomy" id="1296121"/>
    <lineage>
        <taxon>Eukaryota</taxon>
        <taxon>Fungi</taxon>
        <taxon>Dikarya</taxon>
        <taxon>Basidiomycota</taxon>
        <taxon>Agaricomycotina</taxon>
        <taxon>Tremellomycetes</taxon>
        <taxon>Tremellales</taxon>
        <taxon>Cryptococcaceae</taxon>
        <taxon>Kwoniella</taxon>
    </lineage>
</organism>
<evidence type="ECO:0000256" key="1">
    <source>
        <dbReference type="SAM" id="MobiDB-lite"/>
    </source>
</evidence>
<dbReference type="KEGG" id="kdj:28968406"/>
<reference evidence="3" key="3">
    <citation type="submission" date="2024-02" db="EMBL/GenBank/DDBJ databases">
        <title>Comparative genomics of Cryptococcus and Kwoniella reveals pathogenesis evolution and contrasting modes of karyotype evolution via chromosome fusion or intercentromeric recombination.</title>
        <authorList>
            <person name="Coelho M.A."/>
            <person name="David-Palma M."/>
            <person name="Shea T."/>
            <person name="Bowers K."/>
            <person name="McGinley-Smith S."/>
            <person name="Mohammad A.W."/>
            <person name="Gnirke A."/>
            <person name="Yurkov A.M."/>
            <person name="Nowrousian M."/>
            <person name="Sun S."/>
            <person name="Cuomo C.A."/>
            <person name="Heitman J."/>
        </authorList>
    </citation>
    <scope>NUCLEOTIDE SEQUENCE</scope>
    <source>
        <strain evidence="3">CBS 10117</strain>
    </source>
</reference>
<feature type="compositionally biased region" description="Basic and acidic residues" evidence="1">
    <location>
        <begin position="91"/>
        <end position="104"/>
    </location>
</feature>
<dbReference type="VEuPathDB" id="FungiDB:I303_04707"/>
<evidence type="ECO:0000313" key="2">
    <source>
        <dbReference type="EMBL" id="OBR85372.1"/>
    </source>
</evidence>
<dbReference type="AlphaFoldDB" id="A0A1A6A5P0"/>
<protein>
    <submittedName>
        <fullName evidence="2">Uncharacterized protein</fullName>
    </submittedName>
</protein>
<dbReference type="GeneID" id="28968406"/>
<dbReference type="EMBL" id="CP144534">
    <property type="protein sequence ID" value="WWC61734.1"/>
    <property type="molecule type" value="Genomic_DNA"/>
</dbReference>
<dbReference type="OrthoDB" id="2565981at2759"/>
<dbReference type="RefSeq" id="XP_018263214.1">
    <property type="nucleotide sequence ID" value="XM_018408003.1"/>
</dbReference>
<name>A0A1A6A5P0_9TREE</name>
<sequence length="386" mass="43691">MAIITLIKTPTKHPRSPSPVIEHHKKPKTTTSVTMPSEIIVHIASYADDATRAVLLRTSRANYDLVGPILYERITISRENAAKLFMGLPRSDPRPAKKRADSPKDSTSTQPLQLHWPYVSIESNDEYEMEGSPDATYNVSQNTFDRKLKLLKMVKHIIVASLPGHQACRDLDAWKRYVGRNISRSIFPNATTICHQARAIWQFLDWSDRHVEFDWDHPHPLVQMLRDGSSKANVCLTCPDFKHINRQAYLKHRTQCSTASTADELSERFMALLKDIPSKITWHIVAFYAKTLTIHGFPSGSVPDRPGKVRVFFTDCECRGISITDKQCDTHASTETRAKSIRDLASSVAQRRASNRQYGLQDQVSEVWELMSPPNYSSSASESDDS</sequence>
<accession>A0A1A6A5P0</accession>
<dbReference type="EMBL" id="KI894031">
    <property type="protein sequence ID" value="OBR85372.1"/>
    <property type="molecule type" value="Genomic_DNA"/>
</dbReference>